<comment type="caution">
    <text evidence="7">The sequence shown here is derived from an EMBL/GenBank/DDBJ whole genome shotgun (WGS) entry which is preliminary data.</text>
</comment>
<name>A0AAV8ZQC4_9CUCU</name>
<dbReference type="InterPro" id="IPR006612">
    <property type="entry name" value="THAP_Znf"/>
</dbReference>
<evidence type="ECO:0000313" key="8">
    <source>
        <dbReference type="Proteomes" id="UP001162156"/>
    </source>
</evidence>
<keyword evidence="3" id="KW-0862">Zinc</keyword>
<keyword evidence="8" id="KW-1185">Reference proteome</keyword>
<sequence>MVHQCQVCGKLDSFHRELSFHRFPVDPEKRKLWFSLVGFNDNQRLPKHPEICSNHFHPSNIFMKQNGLRYVKPGANPEPIDSLFSQFEQSTVYSMNAYAVVIYVRTVDDSGNVNVNLLCSRSKVSPNSKISLPRLELCAATLLAQLLAHVQETYNLRKPVNEIYAFCDSMITLHWIHSTTRKWKPFASNRVSKIKNFLTPPHWFFVPTQENVSDCASRGLTPLGITNHSTWLSGLTWLKLPSSDRPVKPLNKTPNVDQISLEDECVLLSVLKPDISPLYGLIEYFSS</sequence>
<keyword evidence="1" id="KW-0479">Metal-binding</keyword>
<evidence type="ECO:0000313" key="7">
    <source>
        <dbReference type="EMBL" id="KAJ8968490.1"/>
    </source>
</evidence>
<dbReference type="PROSITE" id="PS50950">
    <property type="entry name" value="ZF_THAP"/>
    <property type="match status" value="1"/>
</dbReference>
<dbReference type="Pfam" id="PF05380">
    <property type="entry name" value="Peptidase_A17"/>
    <property type="match status" value="1"/>
</dbReference>
<keyword evidence="4 5" id="KW-0238">DNA-binding</keyword>
<feature type="domain" description="THAP-type" evidence="6">
    <location>
        <begin position="1"/>
        <end position="80"/>
    </location>
</feature>
<reference evidence="7" key="1">
    <citation type="journal article" date="2023" name="Insect Mol. Biol.">
        <title>Genome sequencing provides insights into the evolution of gene families encoding plant cell wall-degrading enzymes in longhorned beetles.</title>
        <authorList>
            <person name="Shin N.R."/>
            <person name="Okamura Y."/>
            <person name="Kirsch R."/>
            <person name="Pauchet Y."/>
        </authorList>
    </citation>
    <scope>NUCLEOTIDE SEQUENCE</scope>
    <source>
        <strain evidence="7">RBIC_L_NR</strain>
    </source>
</reference>
<dbReference type="Proteomes" id="UP001162156">
    <property type="component" value="Unassembled WGS sequence"/>
</dbReference>
<evidence type="ECO:0000256" key="2">
    <source>
        <dbReference type="ARBA" id="ARBA00022771"/>
    </source>
</evidence>
<evidence type="ECO:0000256" key="4">
    <source>
        <dbReference type="ARBA" id="ARBA00023125"/>
    </source>
</evidence>
<dbReference type="SUPFAM" id="SSF57716">
    <property type="entry name" value="Glucocorticoid receptor-like (DNA-binding domain)"/>
    <property type="match status" value="1"/>
</dbReference>
<dbReference type="EMBL" id="JANEYF010000690">
    <property type="protein sequence ID" value="KAJ8968490.1"/>
    <property type="molecule type" value="Genomic_DNA"/>
</dbReference>
<dbReference type="Pfam" id="PF05485">
    <property type="entry name" value="THAP"/>
    <property type="match status" value="1"/>
</dbReference>
<evidence type="ECO:0000259" key="6">
    <source>
        <dbReference type="PROSITE" id="PS50950"/>
    </source>
</evidence>
<dbReference type="PANTHER" id="PTHR22955:SF77">
    <property type="entry name" value="ASPARTIC PUTATIVE DOMAIN-CONTAINING PROTEIN-RELATED"/>
    <property type="match status" value="1"/>
</dbReference>
<dbReference type="Gene3D" id="6.20.210.20">
    <property type="entry name" value="THAP domain"/>
    <property type="match status" value="1"/>
</dbReference>
<dbReference type="AlphaFoldDB" id="A0AAV8ZQC4"/>
<dbReference type="GO" id="GO:0008270">
    <property type="term" value="F:zinc ion binding"/>
    <property type="evidence" value="ECO:0007669"/>
    <property type="project" value="UniProtKB-KW"/>
</dbReference>
<evidence type="ECO:0000256" key="1">
    <source>
        <dbReference type="ARBA" id="ARBA00022723"/>
    </source>
</evidence>
<gene>
    <name evidence="7" type="ORF">NQ314_002278</name>
</gene>
<evidence type="ECO:0000256" key="5">
    <source>
        <dbReference type="PROSITE-ProRule" id="PRU00309"/>
    </source>
</evidence>
<dbReference type="InterPro" id="IPR008042">
    <property type="entry name" value="Retrotrans_Pao"/>
</dbReference>
<dbReference type="GO" id="GO:0003677">
    <property type="term" value="F:DNA binding"/>
    <property type="evidence" value="ECO:0007669"/>
    <property type="project" value="UniProtKB-UniRule"/>
</dbReference>
<dbReference type="SMART" id="SM00980">
    <property type="entry name" value="THAP"/>
    <property type="match status" value="1"/>
</dbReference>
<accession>A0AAV8ZQC4</accession>
<evidence type="ECO:0000256" key="3">
    <source>
        <dbReference type="ARBA" id="ARBA00022833"/>
    </source>
</evidence>
<protein>
    <recommendedName>
        <fullName evidence="6">THAP-type domain-containing protein</fullName>
    </recommendedName>
</protein>
<dbReference type="PANTHER" id="PTHR22955">
    <property type="entry name" value="RETROTRANSPOSON"/>
    <property type="match status" value="1"/>
</dbReference>
<organism evidence="7 8">
    <name type="scientific">Rhamnusium bicolor</name>
    <dbReference type="NCBI Taxonomy" id="1586634"/>
    <lineage>
        <taxon>Eukaryota</taxon>
        <taxon>Metazoa</taxon>
        <taxon>Ecdysozoa</taxon>
        <taxon>Arthropoda</taxon>
        <taxon>Hexapoda</taxon>
        <taxon>Insecta</taxon>
        <taxon>Pterygota</taxon>
        <taxon>Neoptera</taxon>
        <taxon>Endopterygota</taxon>
        <taxon>Coleoptera</taxon>
        <taxon>Polyphaga</taxon>
        <taxon>Cucujiformia</taxon>
        <taxon>Chrysomeloidea</taxon>
        <taxon>Cerambycidae</taxon>
        <taxon>Lepturinae</taxon>
        <taxon>Rhagiini</taxon>
        <taxon>Rhamnusium</taxon>
    </lineage>
</organism>
<proteinExistence type="predicted"/>
<keyword evidence="2 5" id="KW-0863">Zinc-finger</keyword>
<dbReference type="InterPro" id="IPR038441">
    <property type="entry name" value="THAP_Znf_sf"/>
</dbReference>